<name>A0A0D7AUS9_9AGAR</name>
<evidence type="ECO:0000256" key="2">
    <source>
        <dbReference type="SAM" id="MobiDB-lite"/>
    </source>
</evidence>
<feature type="region of interest" description="Disordered" evidence="2">
    <location>
        <begin position="1"/>
        <end position="34"/>
    </location>
</feature>
<dbReference type="EMBL" id="KN880843">
    <property type="protein sequence ID" value="KIY61967.1"/>
    <property type="molecule type" value="Genomic_DNA"/>
</dbReference>
<gene>
    <name evidence="3" type="ORF">CYLTODRAFT_459405</name>
</gene>
<evidence type="ECO:0000313" key="4">
    <source>
        <dbReference type="Proteomes" id="UP000054007"/>
    </source>
</evidence>
<feature type="coiled-coil region" evidence="1">
    <location>
        <begin position="66"/>
        <end position="100"/>
    </location>
</feature>
<dbReference type="AlphaFoldDB" id="A0A0D7AUS9"/>
<proteinExistence type="predicted"/>
<dbReference type="Proteomes" id="UP000054007">
    <property type="component" value="Unassembled WGS sequence"/>
</dbReference>
<accession>A0A0D7AUS9</accession>
<organism evidence="3 4">
    <name type="scientific">Cylindrobasidium torrendii FP15055 ss-10</name>
    <dbReference type="NCBI Taxonomy" id="1314674"/>
    <lineage>
        <taxon>Eukaryota</taxon>
        <taxon>Fungi</taxon>
        <taxon>Dikarya</taxon>
        <taxon>Basidiomycota</taxon>
        <taxon>Agaricomycotina</taxon>
        <taxon>Agaricomycetes</taxon>
        <taxon>Agaricomycetidae</taxon>
        <taxon>Agaricales</taxon>
        <taxon>Marasmiineae</taxon>
        <taxon>Physalacriaceae</taxon>
        <taxon>Cylindrobasidium</taxon>
    </lineage>
</organism>
<keyword evidence="1" id="KW-0175">Coiled coil</keyword>
<evidence type="ECO:0000256" key="1">
    <source>
        <dbReference type="SAM" id="Coils"/>
    </source>
</evidence>
<feature type="coiled-coil region" evidence="1">
    <location>
        <begin position="208"/>
        <end position="299"/>
    </location>
</feature>
<evidence type="ECO:0000313" key="3">
    <source>
        <dbReference type="EMBL" id="KIY61967.1"/>
    </source>
</evidence>
<protein>
    <submittedName>
        <fullName evidence="3">Uncharacterized protein</fullName>
    </submittedName>
</protein>
<sequence length="457" mass="52259">MSWAPPHSTKGTIPRRPTPSSSSRSSIAKNAEPVDVSALRNELSQREDELVWLPFDCAARSDPQMQRKLREEFGALEAETKRAHEELSLAREDRDRVENENKTISVKAARDLSASFQMLEEVRQERDSLLNDLNSSRSFMTVLAGKHDAAQSKAYLDLVAQSNALVEANEIHAHETNSLTQRIIEKDAVLASIRREYRDYKLSTEALLSDYQVNKAQLTEVLEDARADMDRLRRNHSQTLRAMEKTARTQDQRCEELQGDIDRLNQSDLELQAEISHLRAELQNTRKSYHEESTSLKREHHLNQDQLRQSLEMRIQHLRVEMETNSAAHQLESNRLRAEAARELEEMASSLEDSRLALQDNIDIMRHNTREKRSITGGLDLDSSDDDGNLRPVDKCEKSIQCESFEARWCSGCDLEQQLVMQEAQLKRQDSTIRELASGVDAIYSAWEENVGSSCDM</sequence>
<reference evidence="3 4" key="1">
    <citation type="journal article" date="2015" name="Fungal Genet. Biol.">
        <title>Evolution of novel wood decay mechanisms in Agaricales revealed by the genome sequences of Fistulina hepatica and Cylindrobasidium torrendii.</title>
        <authorList>
            <person name="Floudas D."/>
            <person name="Held B.W."/>
            <person name="Riley R."/>
            <person name="Nagy L.G."/>
            <person name="Koehler G."/>
            <person name="Ransdell A.S."/>
            <person name="Younus H."/>
            <person name="Chow J."/>
            <person name="Chiniquy J."/>
            <person name="Lipzen A."/>
            <person name="Tritt A."/>
            <person name="Sun H."/>
            <person name="Haridas S."/>
            <person name="LaButti K."/>
            <person name="Ohm R.A."/>
            <person name="Kues U."/>
            <person name="Blanchette R.A."/>
            <person name="Grigoriev I.V."/>
            <person name="Minto R.E."/>
            <person name="Hibbett D.S."/>
        </authorList>
    </citation>
    <scope>NUCLEOTIDE SEQUENCE [LARGE SCALE GENOMIC DNA]</scope>
    <source>
        <strain evidence="3 4">FP15055 ss-10</strain>
    </source>
</reference>
<keyword evidence="4" id="KW-1185">Reference proteome</keyword>
<feature type="compositionally biased region" description="Low complexity" evidence="2">
    <location>
        <begin position="12"/>
        <end position="27"/>
    </location>
</feature>